<dbReference type="SMART" id="SM00825">
    <property type="entry name" value="PKS_KS"/>
    <property type="match status" value="1"/>
</dbReference>
<dbReference type="InterPro" id="IPR054514">
    <property type="entry name" value="RhiE-like_linker"/>
</dbReference>
<dbReference type="InterPro" id="IPR020841">
    <property type="entry name" value="PKS_Beta-ketoAc_synthase_dom"/>
</dbReference>
<dbReference type="SMART" id="SM00826">
    <property type="entry name" value="PKS_DH"/>
    <property type="match status" value="1"/>
</dbReference>
<keyword evidence="5" id="KW-0597">Phosphoprotein</keyword>
<dbReference type="SMART" id="SM00822">
    <property type="entry name" value="PKS_KR"/>
    <property type="match status" value="1"/>
</dbReference>
<comment type="caution">
    <text evidence="12">The sequence shown here is derived from an EMBL/GenBank/DDBJ whole genome shotgun (WGS) entry which is preliminary data.</text>
</comment>
<dbReference type="InterPro" id="IPR006162">
    <property type="entry name" value="Ppantetheine_attach_site"/>
</dbReference>
<feature type="domain" description="Ketosynthase family 3 (KS3)" evidence="10">
    <location>
        <begin position="171"/>
        <end position="607"/>
    </location>
</feature>
<dbReference type="Gene3D" id="1.10.1200.10">
    <property type="entry name" value="ACP-like"/>
    <property type="match status" value="2"/>
</dbReference>
<keyword evidence="3" id="KW-0596">Phosphopantetheine</keyword>
<dbReference type="InterPro" id="IPR049552">
    <property type="entry name" value="PKS_DH_N"/>
</dbReference>
<dbReference type="SMART" id="SM01294">
    <property type="entry name" value="PKS_PP_betabranch"/>
    <property type="match status" value="1"/>
</dbReference>
<dbReference type="Pfam" id="PF13489">
    <property type="entry name" value="Methyltransf_23"/>
    <property type="match status" value="1"/>
</dbReference>
<evidence type="ECO:0000256" key="8">
    <source>
        <dbReference type="PROSITE-ProRule" id="PRU01363"/>
    </source>
</evidence>
<dbReference type="PROSITE" id="PS50075">
    <property type="entry name" value="CARRIER"/>
    <property type="match status" value="2"/>
</dbReference>
<keyword evidence="13" id="KW-1185">Reference proteome</keyword>
<dbReference type="InterPro" id="IPR036736">
    <property type="entry name" value="ACP-like_sf"/>
</dbReference>
<dbReference type="CDD" id="cd00833">
    <property type="entry name" value="PKS"/>
    <property type="match status" value="1"/>
</dbReference>
<evidence type="ECO:0000256" key="3">
    <source>
        <dbReference type="ARBA" id="ARBA00022450"/>
    </source>
</evidence>
<dbReference type="Pfam" id="PF00975">
    <property type="entry name" value="Thioesterase"/>
    <property type="match status" value="1"/>
</dbReference>
<feature type="active site" description="Proton acceptor; for dehydratase activity" evidence="8">
    <location>
        <position position="801"/>
    </location>
</feature>
<protein>
    <submittedName>
        <fullName evidence="12">SDR family NAD(P)-dependent oxidoreductase</fullName>
    </submittedName>
</protein>
<dbReference type="Gene3D" id="3.40.47.10">
    <property type="match status" value="1"/>
</dbReference>
<dbReference type="Proteomes" id="UP001285352">
    <property type="component" value="Unassembled WGS sequence"/>
</dbReference>
<dbReference type="Gene3D" id="1.10.1240.100">
    <property type="match status" value="1"/>
</dbReference>
<dbReference type="SUPFAM" id="SSF53335">
    <property type="entry name" value="S-adenosyl-L-methionine-dependent methyltransferases"/>
    <property type="match status" value="1"/>
</dbReference>
<evidence type="ECO:0000259" key="10">
    <source>
        <dbReference type="PROSITE" id="PS52004"/>
    </source>
</evidence>
<dbReference type="SUPFAM" id="SSF47336">
    <property type="entry name" value="ACP-like"/>
    <property type="match status" value="2"/>
</dbReference>
<dbReference type="InterPro" id="IPR036291">
    <property type="entry name" value="NAD(P)-bd_dom_sf"/>
</dbReference>
<dbReference type="InterPro" id="IPR057326">
    <property type="entry name" value="KR_dom"/>
</dbReference>
<keyword evidence="7" id="KW-0677">Repeat</keyword>
<dbReference type="InterPro" id="IPR018201">
    <property type="entry name" value="Ketoacyl_synth_AS"/>
</dbReference>
<evidence type="ECO:0000256" key="7">
    <source>
        <dbReference type="ARBA" id="ARBA00022737"/>
    </source>
</evidence>
<dbReference type="InterPro" id="IPR042104">
    <property type="entry name" value="PKS_dehydratase_sf"/>
</dbReference>
<organism evidence="12 13">
    <name type="scientific">Lentzea sokolovensis</name>
    <dbReference type="NCBI Taxonomy" id="3095429"/>
    <lineage>
        <taxon>Bacteria</taxon>
        <taxon>Bacillati</taxon>
        <taxon>Actinomycetota</taxon>
        <taxon>Actinomycetes</taxon>
        <taxon>Pseudonocardiales</taxon>
        <taxon>Pseudonocardiaceae</taxon>
        <taxon>Lentzea</taxon>
    </lineage>
</organism>
<dbReference type="SUPFAM" id="SSF53474">
    <property type="entry name" value="alpha/beta-Hydrolases"/>
    <property type="match status" value="1"/>
</dbReference>
<evidence type="ECO:0000313" key="13">
    <source>
        <dbReference type="Proteomes" id="UP001285352"/>
    </source>
</evidence>
<dbReference type="InterPro" id="IPR050091">
    <property type="entry name" value="PKS_NRPS_Biosynth_Enz"/>
</dbReference>
<dbReference type="PROSITE" id="PS52004">
    <property type="entry name" value="KS3_2"/>
    <property type="match status" value="1"/>
</dbReference>
<reference evidence="12 13" key="2">
    <citation type="submission" date="2023-11" db="EMBL/GenBank/DDBJ databases">
        <authorList>
            <person name="Lara A.C."/>
            <person name="Chronakova A."/>
        </authorList>
    </citation>
    <scope>NUCLEOTIDE SEQUENCE [LARGE SCALE GENOMIC DNA]</scope>
    <source>
        <strain evidence="12 13">BCCO 10_0061</strain>
    </source>
</reference>
<dbReference type="Gene3D" id="3.10.129.110">
    <property type="entry name" value="Polyketide synthase dehydratase"/>
    <property type="match status" value="1"/>
</dbReference>
<dbReference type="CDD" id="cd08953">
    <property type="entry name" value="KR_2_SDR_x"/>
    <property type="match status" value="1"/>
</dbReference>
<dbReference type="RefSeq" id="WP_319979271.1">
    <property type="nucleotide sequence ID" value="NZ_JAXAVU010000014.1"/>
</dbReference>
<dbReference type="Pfam" id="PF21089">
    <property type="entry name" value="PKS_DH_N"/>
    <property type="match status" value="1"/>
</dbReference>
<dbReference type="SMART" id="SM00823">
    <property type="entry name" value="PKS_PP"/>
    <property type="match status" value="2"/>
</dbReference>
<dbReference type="PROSITE" id="PS52019">
    <property type="entry name" value="PKS_MFAS_DH"/>
    <property type="match status" value="1"/>
</dbReference>
<evidence type="ECO:0000256" key="1">
    <source>
        <dbReference type="ARBA" id="ARBA00004496"/>
    </source>
</evidence>
<dbReference type="InterPro" id="IPR001031">
    <property type="entry name" value="Thioesterase"/>
</dbReference>
<dbReference type="InterPro" id="IPR013968">
    <property type="entry name" value="PKS_KR"/>
</dbReference>
<comment type="pathway">
    <text evidence="2">Antibiotic biosynthesis.</text>
</comment>
<gene>
    <name evidence="12" type="ORF">SK854_34235</name>
</gene>
<dbReference type="Pfam" id="PF08659">
    <property type="entry name" value="KR"/>
    <property type="match status" value="1"/>
</dbReference>
<feature type="domain" description="PKS/mFAS DH" evidence="11">
    <location>
        <begin position="765"/>
        <end position="1042"/>
    </location>
</feature>
<dbReference type="Pfam" id="PF00109">
    <property type="entry name" value="ketoacyl-synt"/>
    <property type="match status" value="1"/>
</dbReference>
<sequence>MSHRVTSVTQLYELVSQGRIDKAEAVRLARQLQEAGPARAAVTPGVDPDVLADRVCDVLADKVRQLLKVSADDLDVDVDLSEYGLDSVIITQLATTVNDALGTDIKPTTMFDHPNLRELAAHIAGEHGARLADRLGLRPAAVPVVKEPVREVPRAPVTPPRQVPAVQDLGTDAVAIIGMSGRFPQADDLDAFWRNLSEGRDCISEVPADRWDWRELYGDPFAEEGRTTVKWGGFMDGVADFDPEFFGVSPREARLMDPQHRLLMLHVWKALEDAGYAASSLAGSDLGIIVGTAGTGYQRLIEENARGGEGVAVTATVPSIGPNRMSFFLDVHGPSEPVETACSSSLVALHRAVSALERGECSLAVAGGVNTVLVPDGHISFGRAGMLSDDGRCKSFSAQADGYSRGEGIGMLVLKRLSAAERDGDHVHGVIRATAVNHGGRANSLTAPNPRAQAAVILDAHRRAGIDPRTVGYVEAHGTGTKLGDPVEINGLREAFRELYADHGAEVTGSHVGIGTVKTNIGHLELSAGVAGVLKVLLQMRHRTLVESLHSETVNPYVELDGSPFFLVRERQPWVAPLDADGNELPRRAGVSSFGFGGANAHVVLEEYRAPAGTSAEQGPFAFVLSAKESTTLVARAQQLLTWIDDHAPSDSDLASLAYTLQIGRVAMAERLAFTAATVEELREVLRAFVSGDAPGRVHRGSPQPNALWKALAADEDIAAAMDTWVAKGKLSRLLELWAGGFDFDWRRLHGDTPPRRIPLPSYPFNLRRFWIADSAPRAVARSSGPKSHALSGTEFYVRDHLVRGVPVLPAVAYLELAREALTGGEAGVRLRDVCWLRPIEVTGQCGVEVRLSAGDGTFEVRVEGADTVHAQGVGQVDAALATTAEKIDVQGLLDSCPRAMDSAEFYETYERLGMNYGPSLRAVRSLHQGDGVAVARLTVPSEAVSPLVLNPSVLDGAFQAVLGAWGGENDGAGRLALPFAVREVEVRGATPADGWAVIRRATEDRGGDVHRFDIDVCGTDGLVRVRLLGFSIKTLRALADVRTCLMTQAWDAVSVEPVAQWPAENDKIVLFGGSAEHHAAFRAIRPNTEVLDDLTSAFPVDATHVVVLEADARAAFRLVKAVQAAGGDGREIGWTVITEQARLLPGDSGADPAGAGLHGLFGSLAQECPQWPVRVVDVPAGEPVPWNEVLELAPQPGGALLARRDGEWYRQSLVELAEPVPAGPAHENLRPDDVVVAIGGAGGIGVVWTEHLIRRHKTRVVWIGRRPLDDRIEGLRTRLAAHGPAPDYIQADATDPAALRRARDEIVRRYGPVRGVLHSTIVLGDQSLARMDEERFGASYAAKADVAVNIAEVFAGDPLDFVVFFSSLQSFLTSPGQANYAAGCTFADACAEHLGTLLSCPVKVMHWGYWGGVGVAADEAHRERMAKGGVASIEPAEGMAAYDTLLGCQRSQLAMMKVTSTRAFDGLLSEDVIEHVAPVPAGLAGHRPASDAAVEPIAGDVSKALAESLVDYVRHRVADDPMTTLRVLEIGEAGNTVLRHLGAWRDHLETYCYTGDSEEFLETARQEFGETAHYFETRVFDVEEPLAAQAVQVGEFDVVVATGLRHTDHDPRIALRNIKAALRANGILLLTDASPQGGWRRPLTEAGFRGVSAAAEDAFGWQVLVAESDGAVRQPRTAAVPVEAPETVPAQHIEATGTVADQVTSLLADVLELDPAQLELDAPLRRYGFDSIFMAQFLSQLRKHVDDTLSLDVIAECESLRDVLAAVGATSAPVLAVEDHPELVQMNRGREGRPVFWIHHGNGGVESYRPLADRSGRPFYGIQPRGWAGSGEILGGQVPMARHYVSLIRAVQPEGPYDIGGFSLGGLLAYEVVRQLQLQGAEVNTLVMLDSLDAPATNQVNAIMQGGRTEPDAVAKVSAFRAVNLVLGNNSLNTEDGTTPILHKDEVDPSLSYPDFFDSLIKAALAAGITKTEAQLRKQVTQLARYFEAMQSENYVTSRLPRRDSVSCHYFRNRSGEFFGEFKDYMVLFDNPELPGMDGVEYWRDWKTQIDDFRVTVVDTSSHADVMTAPQSLDEVLRLCDEIYAHDAEAVQPAA</sequence>
<comment type="subcellular location">
    <subcellularLocation>
        <location evidence="1">Cytoplasm</location>
    </subcellularLocation>
</comment>
<dbReference type="InterPro" id="IPR009081">
    <property type="entry name" value="PP-bd_ACP"/>
</dbReference>
<dbReference type="InterPro" id="IPR014031">
    <property type="entry name" value="Ketoacyl_synth_C"/>
</dbReference>
<dbReference type="InterPro" id="IPR029063">
    <property type="entry name" value="SAM-dependent_MTases_sf"/>
</dbReference>
<evidence type="ECO:0000256" key="5">
    <source>
        <dbReference type="ARBA" id="ARBA00022553"/>
    </source>
</evidence>
<name>A0ABU4V6W0_9PSEU</name>
<dbReference type="PROSITE" id="PS00012">
    <property type="entry name" value="PHOSPHOPANTETHEINE"/>
    <property type="match status" value="1"/>
</dbReference>
<dbReference type="Pfam" id="PF14765">
    <property type="entry name" value="PS-DH"/>
    <property type="match status" value="1"/>
</dbReference>
<dbReference type="InterPro" id="IPR020807">
    <property type="entry name" value="PKS_DH"/>
</dbReference>
<dbReference type="InterPro" id="IPR049900">
    <property type="entry name" value="PKS_mFAS_DH"/>
</dbReference>
<feature type="active site" description="Proton donor; for dehydratase activity" evidence="8">
    <location>
        <position position="956"/>
    </location>
</feature>
<dbReference type="InterPro" id="IPR029058">
    <property type="entry name" value="AB_hydrolase_fold"/>
</dbReference>
<dbReference type="Pfam" id="PF00550">
    <property type="entry name" value="PP-binding"/>
    <property type="match status" value="2"/>
</dbReference>
<dbReference type="SUPFAM" id="SSF51735">
    <property type="entry name" value="NAD(P)-binding Rossmann-fold domains"/>
    <property type="match status" value="2"/>
</dbReference>
<dbReference type="PANTHER" id="PTHR43775:SF37">
    <property type="entry name" value="SI:DKEY-61P9.11"/>
    <property type="match status" value="1"/>
</dbReference>
<feature type="region of interest" description="C-terminal hotdog fold" evidence="8">
    <location>
        <begin position="898"/>
        <end position="1042"/>
    </location>
</feature>
<dbReference type="SUPFAM" id="SSF53901">
    <property type="entry name" value="Thiolase-like"/>
    <property type="match status" value="1"/>
</dbReference>
<evidence type="ECO:0000256" key="6">
    <source>
        <dbReference type="ARBA" id="ARBA00022679"/>
    </source>
</evidence>
<evidence type="ECO:0000256" key="2">
    <source>
        <dbReference type="ARBA" id="ARBA00004792"/>
    </source>
</evidence>
<feature type="domain" description="Carrier" evidence="9">
    <location>
        <begin position="1695"/>
        <end position="1772"/>
    </location>
</feature>
<dbReference type="EMBL" id="JAXAVU010000014">
    <property type="protein sequence ID" value="MDX8147210.1"/>
    <property type="molecule type" value="Genomic_DNA"/>
</dbReference>
<proteinExistence type="predicted"/>
<dbReference type="InterPro" id="IPR016039">
    <property type="entry name" value="Thiolase-like"/>
</dbReference>
<dbReference type="InterPro" id="IPR020806">
    <property type="entry name" value="PKS_PP-bd"/>
</dbReference>
<dbReference type="InterPro" id="IPR049551">
    <property type="entry name" value="PKS_DH_C"/>
</dbReference>
<accession>A0ABU4V6W0</accession>
<evidence type="ECO:0000256" key="4">
    <source>
        <dbReference type="ARBA" id="ARBA00022490"/>
    </source>
</evidence>
<reference evidence="12 13" key="1">
    <citation type="submission" date="2023-11" db="EMBL/GenBank/DDBJ databases">
        <title>Lentzea sokolovensis, sp. nov., Lentzea kristufkii, sp. nov., and Lentzea miocenensis, sp. nov., rare actinobacteria from Sokolov Coal Basin, Miocene lacustrine sediment, Czech Republic.</title>
        <authorList>
            <person name="Lara A."/>
            <person name="Kotroba L."/>
            <person name="Nouioui I."/>
            <person name="Neumann-Schaal M."/>
            <person name="Mast Y."/>
            <person name="Chronakova A."/>
        </authorList>
    </citation>
    <scope>NUCLEOTIDE SEQUENCE [LARGE SCALE GENOMIC DNA]</scope>
    <source>
        <strain evidence="12 13">BCCO 10_0061</strain>
    </source>
</reference>
<dbReference type="Gene3D" id="3.40.50.720">
    <property type="entry name" value="NAD(P)-binding Rossmann-like Domain"/>
    <property type="match status" value="1"/>
</dbReference>
<evidence type="ECO:0000313" key="12">
    <source>
        <dbReference type="EMBL" id="MDX8147210.1"/>
    </source>
</evidence>
<dbReference type="PROSITE" id="PS00606">
    <property type="entry name" value="KS3_1"/>
    <property type="match status" value="1"/>
</dbReference>
<keyword evidence="6" id="KW-0808">Transferase</keyword>
<dbReference type="Pfam" id="PF22336">
    <property type="entry name" value="RhiE-like_linker"/>
    <property type="match status" value="1"/>
</dbReference>
<feature type="domain" description="Carrier" evidence="9">
    <location>
        <begin position="49"/>
        <end position="127"/>
    </location>
</feature>
<evidence type="ECO:0000259" key="11">
    <source>
        <dbReference type="PROSITE" id="PS52019"/>
    </source>
</evidence>
<dbReference type="InterPro" id="IPR014030">
    <property type="entry name" value="Ketoacyl_synth_N"/>
</dbReference>
<feature type="region of interest" description="N-terminal hotdog fold" evidence="8">
    <location>
        <begin position="765"/>
        <end position="884"/>
    </location>
</feature>
<dbReference type="Pfam" id="PF02801">
    <property type="entry name" value="Ketoacyl-synt_C"/>
    <property type="match status" value="1"/>
</dbReference>
<evidence type="ECO:0000259" key="9">
    <source>
        <dbReference type="PROSITE" id="PS50075"/>
    </source>
</evidence>
<dbReference type="Gene3D" id="3.40.50.150">
    <property type="entry name" value="Vaccinia Virus protein VP39"/>
    <property type="match status" value="1"/>
</dbReference>
<dbReference type="Gene3D" id="3.40.50.1820">
    <property type="entry name" value="alpha/beta hydrolase"/>
    <property type="match status" value="1"/>
</dbReference>
<keyword evidence="4" id="KW-0963">Cytoplasm</keyword>
<dbReference type="PANTHER" id="PTHR43775">
    <property type="entry name" value="FATTY ACID SYNTHASE"/>
    <property type="match status" value="1"/>
</dbReference>